<organism evidence="1">
    <name type="scientific">Drosophila melanogaster</name>
    <name type="common">Fruit fly</name>
    <dbReference type="NCBI Taxonomy" id="7227"/>
    <lineage>
        <taxon>Eukaryota</taxon>
        <taxon>Metazoa</taxon>
        <taxon>Ecdysozoa</taxon>
        <taxon>Arthropoda</taxon>
        <taxon>Hexapoda</taxon>
        <taxon>Insecta</taxon>
        <taxon>Pterygota</taxon>
        <taxon>Neoptera</taxon>
        <taxon>Endopterygota</taxon>
        <taxon>Diptera</taxon>
        <taxon>Brachycera</taxon>
        <taxon>Muscomorpha</taxon>
        <taxon>Ephydroidea</taxon>
        <taxon>Drosophilidae</taxon>
        <taxon>Drosophila</taxon>
        <taxon>Sophophora</taxon>
    </lineage>
</organism>
<reference evidence="1" key="1">
    <citation type="submission" date="2002-03" db="EMBL/GenBank/DDBJ databases">
        <authorList>
            <person name="Stapleton M."/>
            <person name="Brokstein P."/>
            <person name="Hong L."/>
            <person name="Agbayani A."/>
            <person name="Carlson J."/>
            <person name="Champe M."/>
            <person name="Chavez C."/>
            <person name="Dorsett V."/>
            <person name="Dresnek D."/>
            <person name="Farfan D."/>
            <person name="Frise E."/>
            <person name="George R."/>
            <person name="Gonzalez M."/>
            <person name="Guarin H."/>
            <person name="Kronmiller B."/>
            <person name="Li P."/>
            <person name="Liao G."/>
            <person name="Miranda A."/>
            <person name="Mungall C.J."/>
            <person name="Nunoo J."/>
            <person name="Pacleb J."/>
            <person name="Paragas V."/>
            <person name="Park S."/>
            <person name="Patel S."/>
            <person name="Phouanenavong S."/>
            <person name="Wan K."/>
            <person name="Yu C."/>
            <person name="Lewis S.E."/>
            <person name="Rubin G.M."/>
            <person name="Celniker S."/>
        </authorList>
    </citation>
    <scope>NUCLEOTIDE SEQUENCE</scope>
</reference>
<protein>
    <submittedName>
        <fullName evidence="1">SD03144p</fullName>
    </submittedName>
</protein>
<name>Q8T3U0_DROME</name>
<dbReference type="EMBL" id="AY089697">
    <property type="protein sequence ID" value="AAL90435.1"/>
    <property type="molecule type" value="mRNA"/>
</dbReference>
<proteinExistence type="evidence at transcript level"/>
<evidence type="ECO:0000313" key="1">
    <source>
        <dbReference type="EMBL" id="AAL90435.1"/>
    </source>
</evidence>
<sequence>MFAVRNHVGWVLGNCIKLHYKQTALPSLRKHLLDLGATFAQHSAQYASAFTFAKFMWALRRTQRGGWMFGRCEWWSGLRGA</sequence>
<accession>Q8T3U0</accession>
<dbReference type="AlphaFoldDB" id="Q8T3U0"/>